<gene>
    <name evidence="2" type="ORF">Pyrde_0256</name>
</gene>
<protein>
    <submittedName>
        <fullName evidence="2">Uncharacterized protein</fullName>
    </submittedName>
</protein>
<dbReference type="InterPro" id="IPR036280">
    <property type="entry name" value="Multihaem_cyt_sf"/>
</dbReference>
<name>A0A0P0N0C7_9CREN</name>
<accession>A0A0P0N0C7</accession>
<dbReference type="RefSeq" id="WP_143522194.1">
    <property type="nucleotide sequence ID" value="NZ_CP013011.1"/>
</dbReference>
<feature type="transmembrane region" description="Helical" evidence="1">
    <location>
        <begin position="467"/>
        <end position="487"/>
    </location>
</feature>
<dbReference type="KEGG" id="pdl:Pyrde_0256"/>
<dbReference type="STRING" id="1273541.Pyrde_0256"/>
<keyword evidence="1" id="KW-0472">Membrane</keyword>
<evidence type="ECO:0000313" key="3">
    <source>
        <dbReference type="Proteomes" id="UP000058613"/>
    </source>
</evidence>
<dbReference type="SUPFAM" id="SSF48695">
    <property type="entry name" value="Multiheme cytochromes"/>
    <property type="match status" value="2"/>
</dbReference>
<sequence length="490" mass="53906">MFRCRISFNRLFALILIAFSVLVAAKIISDTAHAYTPTADHGPYGCHICHGGLEYKTTSRETGDFVFTEFRCIECHYQINSGPIEALRATAHRDIGCTCHATLHVGHTGWGGGYYYTSVTGYTGFAGCSYDSWRSGGCHNIVSTRVDGAKEALNILYPVSFEKFDIEVDQNSSKSITLDTHYDFSSSFVAARGVYTIAFVDPFDIDNVEGVPTGREYLLCMYCHMNHYDGLSAPYIQQNYPLIHPDNCLDCHSDPTFSGTLPHAIRDSKYSWQTCSGASGVDSTLSCHGTTTPDILNYVNNSVHASIGCRCHPVVHISRWNGTASWMFVYAPRGAYAKPGVETLLLSGRLTWFYDAGNSSTYYVPVNEVNNTAAGYTSYLVMIYADRMGDASYMVNNTAIRYLMCLNCHFVVDNPSALGAYEKARELGLIPIPHSVFENLKDPHNVTRLLLSIGGSAAENTSGIEPWRLMIIVGSVLGLAAVAMAGVRRR</sequence>
<dbReference type="EMBL" id="CP013011">
    <property type="protein sequence ID" value="ALL00306.1"/>
    <property type="molecule type" value="Genomic_DNA"/>
</dbReference>
<organism evidence="2 3">
    <name type="scientific">Pyrodictium delaneyi</name>
    <dbReference type="NCBI Taxonomy" id="1273541"/>
    <lineage>
        <taxon>Archaea</taxon>
        <taxon>Thermoproteota</taxon>
        <taxon>Thermoprotei</taxon>
        <taxon>Desulfurococcales</taxon>
        <taxon>Pyrodictiaceae</taxon>
        <taxon>Pyrodictium</taxon>
    </lineage>
</organism>
<dbReference type="AlphaFoldDB" id="A0A0P0N0C7"/>
<keyword evidence="1" id="KW-0812">Transmembrane</keyword>
<proteinExistence type="predicted"/>
<dbReference type="GeneID" id="42878313"/>
<evidence type="ECO:0000256" key="1">
    <source>
        <dbReference type="SAM" id="Phobius"/>
    </source>
</evidence>
<evidence type="ECO:0000313" key="2">
    <source>
        <dbReference type="EMBL" id="ALL00306.1"/>
    </source>
</evidence>
<reference evidence="2 3" key="1">
    <citation type="submission" date="2015-10" db="EMBL/GenBank/DDBJ databases">
        <title>Complete genome sequence of hyperthermophilic archaeon Pyrodictium delaneyi Su06.</title>
        <authorList>
            <person name="Jung J.-H."/>
            <person name="Lin J."/>
            <person name="Holden J.F."/>
            <person name="Park C.-S."/>
        </authorList>
    </citation>
    <scope>NUCLEOTIDE SEQUENCE [LARGE SCALE GENOMIC DNA]</scope>
    <source>
        <strain evidence="2 3">Su06</strain>
    </source>
</reference>
<dbReference type="Proteomes" id="UP000058613">
    <property type="component" value="Chromosome"/>
</dbReference>
<keyword evidence="1" id="KW-1133">Transmembrane helix</keyword>